<dbReference type="PROSITE" id="PS50109">
    <property type="entry name" value="HIS_KIN"/>
    <property type="match status" value="1"/>
</dbReference>
<evidence type="ECO:0000256" key="10">
    <source>
        <dbReference type="PROSITE-ProRule" id="PRU00169"/>
    </source>
</evidence>
<dbReference type="InterPro" id="IPR001789">
    <property type="entry name" value="Sig_transdc_resp-reg_receiver"/>
</dbReference>
<gene>
    <name evidence="14" type="primary">rcsC</name>
    <name evidence="14" type="ORF">AMURIS_04061</name>
</gene>
<evidence type="ECO:0000259" key="12">
    <source>
        <dbReference type="PROSITE" id="PS50109"/>
    </source>
</evidence>
<keyword evidence="6 14" id="KW-0418">Kinase</keyword>
<dbReference type="SMART" id="SM00448">
    <property type="entry name" value="REC"/>
    <property type="match status" value="2"/>
</dbReference>
<evidence type="ECO:0000256" key="1">
    <source>
        <dbReference type="ARBA" id="ARBA00000085"/>
    </source>
</evidence>
<reference evidence="14 15" key="1">
    <citation type="submission" date="2018-01" db="EMBL/GenBank/DDBJ databases">
        <authorList>
            <person name="Gaut B.S."/>
            <person name="Morton B.R."/>
            <person name="Clegg M.T."/>
            <person name="Duvall M.R."/>
        </authorList>
    </citation>
    <scope>NUCLEOTIDE SEQUENCE [LARGE SCALE GENOMIC DNA]</scope>
    <source>
        <strain evidence="14">GP69</strain>
    </source>
</reference>
<dbReference type="CDD" id="cd17546">
    <property type="entry name" value="REC_hyHK_CKI1_RcsC-like"/>
    <property type="match status" value="1"/>
</dbReference>
<keyword evidence="7" id="KW-0902">Two-component regulatory system</keyword>
<keyword evidence="11" id="KW-0812">Transmembrane</keyword>
<feature type="modified residue" description="4-aspartylphosphate" evidence="10">
    <location>
        <position position="786"/>
    </location>
</feature>
<keyword evidence="11" id="KW-0472">Membrane</keyword>
<dbReference type="Pfam" id="PF02518">
    <property type="entry name" value="HATPase_c"/>
    <property type="match status" value="1"/>
</dbReference>
<organism evidence="14 15">
    <name type="scientific">Acetatifactor muris</name>
    <dbReference type="NCBI Taxonomy" id="879566"/>
    <lineage>
        <taxon>Bacteria</taxon>
        <taxon>Bacillati</taxon>
        <taxon>Bacillota</taxon>
        <taxon>Clostridia</taxon>
        <taxon>Lachnospirales</taxon>
        <taxon>Lachnospiraceae</taxon>
        <taxon>Acetatifactor</taxon>
    </lineage>
</organism>
<sequence length="857" mass="96356">MRKNPSGTPKNKGITLLWSIILVFCILGAVVFSVAQKISHEMSASAIQNLSENLNLIKATIEAILNNEAEFQKLIAHKIALSDDPEAYIRSYETNKSMTRISLIMTGEKEGISSTGESFSEKDLDFSAGGTVAGLPISQSYLNHMGTWAYTIKCPVVKGDREIAELYIEYVYDSLDRSLPDGFYNKQAALYIMDTKSRRFVLKPEGMGMRSAGHLNLEDFYRANSIKDTELQTEVGDCLENGKNILFYHDIRQVNSLNYMWSVNKGTIYLVGYVAFEAIQQEGQTVNQNILLVVIVMLVAFLLCCILYYFNQRQQAKSWREREAEREIHNKQLMEALQTAQIANNSKTMFLSNMSHDIRTPMNAVLGFTTLLAKEAENPAKVREYTRKITASGQHLLSLINDILDVSKIESGKIVLTYEAFSLNDVVSSTDTIIRPMARAKRQNFHVEVRGIKHEYLMGDETRINQILINLLSNAVKYTPEGGNIWFRITGLKQRSSQYEHIRIEVEDDGYGMTPEYLKTIFDAFTRAENSTTNKVQGTGLGMAITKNIVELMGGTIDVSSEMGKGSLFRVELECRIPEEQADRQFWRQCGIERILVIDNDEEFCENISAMMKDVDVQVSAVQRVEEARALLQNTDRNGKPYQLILIDRSVPDMGDTHTVQALREVVSDTIPILLLAEHCIEDPENVFYPENTDILAKPFFMSAVKAKIMEMQSSSAMEDKTETENKNSLEGLHFLAAEDNEINAEILAEILQMEGAVCEIVENGQLAVERFTHAAEGEFDAILMDVQMPVMNGYEATVAIRALDRSDAGQIPIIAMTANAFAEDEKAALDAGMNAHVAKPLDMEQFKKVIREYVKL</sequence>
<dbReference type="InterPro" id="IPR036097">
    <property type="entry name" value="HisK_dim/P_sf"/>
</dbReference>
<dbReference type="FunFam" id="3.30.565.10:FF:000010">
    <property type="entry name" value="Sensor histidine kinase RcsC"/>
    <property type="match status" value="1"/>
</dbReference>
<dbReference type="RefSeq" id="WP_103241323.1">
    <property type="nucleotide sequence ID" value="NZ_CANRXC010000045.1"/>
</dbReference>
<dbReference type="PROSITE" id="PS50110">
    <property type="entry name" value="RESPONSE_REGULATORY"/>
    <property type="match status" value="2"/>
</dbReference>
<dbReference type="PRINTS" id="PR00344">
    <property type="entry name" value="BCTRLSENSOR"/>
</dbReference>
<dbReference type="EC" id="2.7.13.3" evidence="3"/>
<name>A0A2K4ZLG1_9FIRM</name>
<dbReference type="InterPro" id="IPR005467">
    <property type="entry name" value="His_kinase_dom"/>
</dbReference>
<dbReference type="Gene3D" id="3.40.50.2300">
    <property type="match status" value="2"/>
</dbReference>
<dbReference type="Gene3D" id="1.10.287.130">
    <property type="match status" value="1"/>
</dbReference>
<dbReference type="SUPFAM" id="SSF52172">
    <property type="entry name" value="CheY-like"/>
    <property type="match status" value="2"/>
</dbReference>
<feature type="domain" description="Response regulatory" evidence="13">
    <location>
        <begin position="594"/>
        <end position="713"/>
    </location>
</feature>
<dbReference type="Gene3D" id="3.30.565.10">
    <property type="entry name" value="Histidine kinase-like ATPase, C-terminal domain"/>
    <property type="match status" value="1"/>
</dbReference>
<dbReference type="InterPro" id="IPR003661">
    <property type="entry name" value="HisK_dim/P_dom"/>
</dbReference>
<dbReference type="InterPro" id="IPR003594">
    <property type="entry name" value="HATPase_dom"/>
</dbReference>
<proteinExistence type="inferred from homology"/>
<dbReference type="SMART" id="SM00387">
    <property type="entry name" value="HATPase_c"/>
    <property type="match status" value="1"/>
</dbReference>
<dbReference type="InterPro" id="IPR004358">
    <property type="entry name" value="Sig_transdc_His_kin-like_C"/>
</dbReference>
<evidence type="ECO:0000313" key="14">
    <source>
        <dbReference type="EMBL" id="SOY31324.1"/>
    </source>
</evidence>
<keyword evidence="5 10" id="KW-0597">Phosphoprotein</keyword>
<dbReference type="AlphaFoldDB" id="A0A2K4ZLG1"/>
<evidence type="ECO:0000256" key="6">
    <source>
        <dbReference type="ARBA" id="ARBA00022777"/>
    </source>
</evidence>
<evidence type="ECO:0000256" key="8">
    <source>
        <dbReference type="ARBA" id="ARBA00024867"/>
    </source>
</evidence>
<evidence type="ECO:0000256" key="7">
    <source>
        <dbReference type="ARBA" id="ARBA00023012"/>
    </source>
</evidence>
<evidence type="ECO:0000313" key="15">
    <source>
        <dbReference type="Proteomes" id="UP000236311"/>
    </source>
</evidence>
<dbReference type="OrthoDB" id="9790669at2"/>
<dbReference type="SUPFAM" id="SSF55874">
    <property type="entry name" value="ATPase domain of HSP90 chaperone/DNA topoisomerase II/histidine kinase"/>
    <property type="match status" value="1"/>
</dbReference>
<dbReference type="GO" id="GO:0000155">
    <property type="term" value="F:phosphorelay sensor kinase activity"/>
    <property type="evidence" value="ECO:0007669"/>
    <property type="project" value="InterPro"/>
</dbReference>
<feature type="modified residue" description="4-aspartylphosphate" evidence="10">
    <location>
        <position position="648"/>
    </location>
</feature>
<feature type="domain" description="Response regulatory" evidence="13">
    <location>
        <begin position="734"/>
        <end position="855"/>
    </location>
</feature>
<evidence type="ECO:0000256" key="4">
    <source>
        <dbReference type="ARBA" id="ARBA00018672"/>
    </source>
</evidence>
<comment type="similarity">
    <text evidence="2">In the N-terminal section; belongs to the phytochrome family.</text>
</comment>
<evidence type="ECO:0000256" key="3">
    <source>
        <dbReference type="ARBA" id="ARBA00012438"/>
    </source>
</evidence>
<feature type="transmembrane region" description="Helical" evidence="11">
    <location>
        <begin position="290"/>
        <end position="310"/>
    </location>
</feature>
<dbReference type="Proteomes" id="UP000236311">
    <property type="component" value="Unassembled WGS sequence"/>
</dbReference>
<evidence type="ECO:0000256" key="5">
    <source>
        <dbReference type="ARBA" id="ARBA00022553"/>
    </source>
</evidence>
<evidence type="ECO:0000256" key="9">
    <source>
        <dbReference type="ARBA" id="ARBA00074306"/>
    </source>
</evidence>
<dbReference type="Pfam" id="PF00072">
    <property type="entry name" value="Response_reg"/>
    <property type="match status" value="2"/>
</dbReference>
<dbReference type="EMBL" id="OFSM01000024">
    <property type="protein sequence ID" value="SOY31324.1"/>
    <property type="molecule type" value="Genomic_DNA"/>
</dbReference>
<evidence type="ECO:0000259" key="13">
    <source>
        <dbReference type="PROSITE" id="PS50110"/>
    </source>
</evidence>
<keyword evidence="11" id="KW-1133">Transmembrane helix</keyword>
<dbReference type="CDD" id="cd00156">
    <property type="entry name" value="REC"/>
    <property type="match status" value="1"/>
</dbReference>
<feature type="domain" description="Histidine kinase" evidence="12">
    <location>
        <begin position="353"/>
        <end position="577"/>
    </location>
</feature>
<accession>A0A2K4ZLG1</accession>
<comment type="catalytic activity">
    <reaction evidence="1">
        <text>ATP + protein L-histidine = ADP + protein N-phospho-L-histidine.</text>
        <dbReference type="EC" id="2.7.13.3"/>
    </reaction>
</comment>
<dbReference type="Pfam" id="PF00512">
    <property type="entry name" value="HisKA"/>
    <property type="match status" value="1"/>
</dbReference>
<keyword evidence="14" id="KW-0808">Transferase</keyword>
<dbReference type="PANTHER" id="PTHR45339:SF5">
    <property type="entry name" value="HISTIDINE KINASE"/>
    <property type="match status" value="1"/>
</dbReference>
<keyword evidence="15" id="KW-1185">Reference proteome</keyword>
<dbReference type="PANTHER" id="PTHR45339">
    <property type="entry name" value="HYBRID SIGNAL TRANSDUCTION HISTIDINE KINASE J"/>
    <property type="match status" value="1"/>
</dbReference>
<protein>
    <recommendedName>
        <fullName evidence="9">Circadian input-output histidine kinase CikA</fullName>
        <ecNumber evidence="3">2.7.13.3</ecNumber>
    </recommendedName>
    <alternativeName>
        <fullName evidence="4">Stage 0 sporulation protein A homolog</fullName>
    </alternativeName>
</protein>
<dbReference type="SUPFAM" id="SSF47384">
    <property type="entry name" value="Homodimeric domain of signal transducing histidine kinase"/>
    <property type="match status" value="1"/>
</dbReference>
<evidence type="ECO:0000256" key="11">
    <source>
        <dbReference type="SAM" id="Phobius"/>
    </source>
</evidence>
<dbReference type="CDD" id="cd00082">
    <property type="entry name" value="HisKA"/>
    <property type="match status" value="1"/>
</dbReference>
<dbReference type="InterPro" id="IPR011006">
    <property type="entry name" value="CheY-like_superfamily"/>
</dbReference>
<comment type="function">
    <text evidence="8">May play the central regulatory role in sporulation. It may be an element of the effector pathway responsible for the activation of sporulation genes in response to nutritional stress. Spo0A may act in concert with spo0H (a sigma factor) to control the expression of some genes that are critical to the sporulation process.</text>
</comment>
<dbReference type="SMART" id="SM00388">
    <property type="entry name" value="HisKA"/>
    <property type="match status" value="1"/>
</dbReference>
<evidence type="ECO:0000256" key="2">
    <source>
        <dbReference type="ARBA" id="ARBA00006402"/>
    </source>
</evidence>
<dbReference type="CDD" id="cd16922">
    <property type="entry name" value="HATPase_EvgS-ArcB-TorS-like"/>
    <property type="match status" value="1"/>
</dbReference>
<dbReference type="InterPro" id="IPR036890">
    <property type="entry name" value="HATPase_C_sf"/>
</dbReference>